<dbReference type="EMBL" id="BGPR01009334">
    <property type="protein sequence ID" value="GBN39371.1"/>
    <property type="molecule type" value="Genomic_DNA"/>
</dbReference>
<reference evidence="2 3" key="1">
    <citation type="journal article" date="2019" name="Sci. Rep.">
        <title>Orb-weaving spider Araneus ventricosus genome elucidates the spidroin gene catalogue.</title>
        <authorList>
            <person name="Kono N."/>
            <person name="Nakamura H."/>
            <person name="Ohtoshi R."/>
            <person name="Moran D.A.P."/>
            <person name="Shinohara A."/>
            <person name="Yoshida Y."/>
            <person name="Fujiwara M."/>
            <person name="Mori M."/>
            <person name="Tomita M."/>
            <person name="Arakawa K."/>
        </authorList>
    </citation>
    <scope>NUCLEOTIDE SEQUENCE [LARGE SCALE GENOMIC DNA]</scope>
</reference>
<keyword evidence="1" id="KW-0472">Membrane</keyword>
<name>A0A4Y2NJ94_ARAVE</name>
<feature type="transmembrane region" description="Helical" evidence="1">
    <location>
        <begin position="74"/>
        <end position="94"/>
    </location>
</feature>
<evidence type="ECO:0000256" key="1">
    <source>
        <dbReference type="SAM" id="Phobius"/>
    </source>
</evidence>
<organism evidence="2 3">
    <name type="scientific">Araneus ventricosus</name>
    <name type="common">Orbweaver spider</name>
    <name type="synonym">Epeira ventricosa</name>
    <dbReference type="NCBI Taxonomy" id="182803"/>
    <lineage>
        <taxon>Eukaryota</taxon>
        <taxon>Metazoa</taxon>
        <taxon>Ecdysozoa</taxon>
        <taxon>Arthropoda</taxon>
        <taxon>Chelicerata</taxon>
        <taxon>Arachnida</taxon>
        <taxon>Araneae</taxon>
        <taxon>Araneomorphae</taxon>
        <taxon>Entelegynae</taxon>
        <taxon>Araneoidea</taxon>
        <taxon>Araneidae</taxon>
        <taxon>Araneus</taxon>
    </lineage>
</organism>
<evidence type="ECO:0000313" key="3">
    <source>
        <dbReference type="Proteomes" id="UP000499080"/>
    </source>
</evidence>
<gene>
    <name evidence="2" type="ORF">AVEN_240278_1</name>
</gene>
<protein>
    <recommendedName>
        <fullName evidence="4">Transmembrane protein</fullName>
    </recommendedName>
</protein>
<keyword evidence="3" id="KW-1185">Reference proteome</keyword>
<keyword evidence="1" id="KW-1133">Transmembrane helix</keyword>
<sequence length="120" mass="13761">MSLTRVHSSRSSVRFSLSSFTPFQRSSRRSLALLFCSFSLVFGSDFLLFSVRGQSGFLVLLQFPAVFDQPSFQRSTRVCFLVLLQFLAIMKINFVSVSRYDNEIIKSQDEMFALEKCFAN</sequence>
<dbReference type="Proteomes" id="UP000499080">
    <property type="component" value="Unassembled WGS sequence"/>
</dbReference>
<proteinExistence type="predicted"/>
<dbReference type="AlphaFoldDB" id="A0A4Y2NJ94"/>
<evidence type="ECO:0008006" key="4">
    <source>
        <dbReference type="Google" id="ProtNLM"/>
    </source>
</evidence>
<accession>A0A4Y2NJ94</accession>
<keyword evidence="1" id="KW-0812">Transmembrane</keyword>
<comment type="caution">
    <text evidence="2">The sequence shown here is derived from an EMBL/GenBank/DDBJ whole genome shotgun (WGS) entry which is preliminary data.</text>
</comment>
<evidence type="ECO:0000313" key="2">
    <source>
        <dbReference type="EMBL" id="GBN39371.1"/>
    </source>
</evidence>